<dbReference type="PANTHER" id="PTHR46599">
    <property type="entry name" value="PIGGYBAC TRANSPOSABLE ELEMENT-DERIVED PROTEIN 4"/>
    <property type="match status" value="1"/>
</dbReference>
<sequence length="152" mass="17362">MDNAFSSIPLFRFLRDKGIGACGTVRTSSKKFPKELNIDKRKVKYDWNTRSGVVVDGVLATLWVDNGPVHLLTTVHQFRGDDWDVMRKRRRPRPTCVNEAIVRATWGKKHTAKLKIPKVIDDYNHYMGGVDIADQRRGYVSSIDASSLLRVF</sequence>
<proteinExistence type="predicted"/>
<reference evidence="2 3" key="1">
    <citation type="journal article" date="2018" name="New Phytol.">
        <title>Phylogenomics of Endogonaceae and evolution of mycorrhizas within Mucoromycota.</title>
        <authorList>
            <person name="Chang Y."/>
            <person name="Desiro A."/>
            <person name="Na H."/>
            <person name="Sandor L."/>
            <person name="Lipzen A."/>
            <person name="Clum A."/>
            <person name="Barry K."/>
            <person name="Grigoriev I.V."/>
            <person name="Martin F.M."/>
            <person name="Stajich J.E."/>
            <person name="Smith M.E."/>
            <person name="Bonito G."/>
            <person name="Spatafora J.W."/>
        </authorList>
    </citation>
    <scope>NUCLEOTIDE SEQUENCE [LARGE SCALE GENOMIC DNA]</scope>
    <source>
        <strain evidence="2 3">GMNB39</strain>
    </source>
</reference>
<dbReference type="OrthoDB" id="2423798at2759"/>
<protein>
    <submittedName>
        <fullName evidence="2">PiggyBac transposable element-derived protein</fullName>
    </submittedName>
</protein>
<feature type="domain" description="PiggyBac transposable element-derived protein" evidence="1">
    <location>
        <begin position="1"/>
        <end position="136"/>
    </location>
</feature>
<evidence type="ECO:0000313" key="2">
    <source>
        <dbReference type="EMBL" id="RUP43356.1"/>
    </source>
</evidence>
<dbReference type="InterPro" id="IPR029526">
    <property type="entry name" value="PGBD"/>
</dbReference>
<dbReference type="AlphaFoldDB" id="A0A433CXP2"/>
<gene>
    <name evidence="2" type="ORF">BC936DRAFT_137298</name>
</gene>
<dbReference type="Pfam" id="PF13843">
    <property type="entry name" value="DDE_Tnp_1_7"/>
    <property type="match status" value="1"/>
</dbReference>
<evidence type="ECO:0000313" key="3">
    <source>
        <dbReference type="Proteomes" id="UP000268093"/>
    </source>
</evidence>
<evidence type="ECO:0000259" key="1">
    <source>
        <dbReference type="Pfam" id="PF13843"/>
    </source>
</evidence>
<name>A0A433CXP2_9FUNG</name>
<dbReference type="Proteomes" id="UP000268093">
    <property type="component" value="Unassembled WGS sequence"/>
</dbReference>
<organism evidence="2 3">
    <name type="scientific">Jimgerdemannia flammicorona</name>
    <dbReference type="NCBI Taxonomy" id="994334"/>
    <lineage>
        <taxon>Eukaryota</taxon>
        <taxon>Fungi</taxon>
        <taxon>Fungi incertae sedis</taxon>
        <taxon>Mucoromycota</taxon>
        <taxon>Mucoromycotina</taxon>
        <taxon>Endogonomycetes</taxon>
        <taxon>Endogonales</taxon>
        <taxon>Endogonaceae</taxon>
        <taxon>Jimgerdemannia</taxon>
    </lineage>
</organism>
<keyword evidence="3" id="KW-1185">Reference proteome</keyword>
<dbReference type="PANTHER" id="PTHR46599:SF3">
    <property type="entry name" value="PIGGYBAC TRANSPOSABLE ELEMENT-DERIVED PROTEIN 4"/>
    <property type="match status" value="1"/>
</dbReference>
<dbReference type="EMBL" id="RBNI01011181">
    <property type="protein sequence ID" value="RUP43356.1"/>
    <property type="molecule type" value="Genomic_DNA"/>
</dbReference>
<accession>A0A433CXP2</accession>
<comment type="caution">
    <text evidence="2">The sequence shown here is derived from an EMBL/GenBank/DDBJ whole genome shotgun (WGS) entry which is preliminary data.</text>
</comment>